<reference evidence="1" key="1">
    <citation type="journal article" date="2015" name="Nature">
        <title>Complex archaea that bridge the gap between prokaryotes and eukaryotes.</title>
        <authorList>
            <person name="Spang A."/>
            <person name="Saw J.H."/>
            <person name="Jorgensen S.L."/>
            <person name="Zaremba-Niedzwiedzka K."/>
            <person name="Martijn J."/>
            <person name="Lind A.E."/>
            <person name="van Eijk R."/>
            <person name="Schleper C."/>
            <person name="Guy L."/>
            <person name="Ettema T.J."/>
        </authorList>
    </citation>
    <scope>NUCLEOTIDE SEQUENCE</scope>
</reference>
<dbReference type="AlphaFoldDB" id="A0A0F9DYR2"/>
<feature type="non-terminal residue" evidence="1">
    <location>
        <position position="41"/>
    </location>
</feature>
<name>A0A0F9DYR2_9ZZZZ</name>
<evidence type="ECO:0000313" key="1">
    <source>
        <dbReference type="EMBL" id="KKL66864.1"/>
    </source>
</evidence>
<gene>
    <name evidence="1" type="ORF">LCGC14_2140650</name>
</gene>
<sequence>MPACIYKCKKCKFEWEAYRILLDKYKNPIEFEGPGMTVCPK</sequence>
<accession>A0A0F9DYR2</accession>
<dbReference type="EMBL" id="LAZR01027067">
    <property type="protein sequence ID" value="KKL66864.1"/>
    <property type="molecule type" value="Genomic_DNA"/>
</dbReference>
<comment type="caution">
    <text evidence="1">The sequence shown here is derived from an EMBL/GenBank/DDBJ whole genome shotgun (WGS) entry which is preliminary data.</text>
</comment>
<proteinExistence type="predicted"/>
<organism evidence="1">
    <name type="scientific">marine sediment metagenome</name>
    <dbReference type="NCBI Taxonomy" id="412755"/>
    <lineage>
        <taxon>unclassified sequences</taxon>
        <taxon>metagenomes</taxon>
        <taxon>ecological metagenomes</taxon>
    </lineage>
</organism>
<protein>
    <submittedName>
        <fullName evidence="1">Uncharacterized protein</fullName>
    </submittedName>
</protein>